<dbReference type="AlphaFoldDB" id="A0A0K0CSP0"/>
<feature type="region of interest" description="Disordered" evidence="1">
    <location>
        <begin position="148"/>
        <end position="225"/>
    </location>
</feature>
<feature type="compositionally biased region" description="Low complexity" evidence="1">
    <location>
        <begin position="170"/>
        <end position="184"/>
    </location>
</feature>
<feature type="compositionally biased region" description="Pro residues" evidence="1">
    <location>
        <begin position="212"/>
        <end position="225"/>
    </location>
</feature>
<reference evidence="3" key="2">
    <citation type="submission" date="2017-02" db="UniProtKB">
        <authorList>
            <consortium name="WormBaseParasite"/>
        </authorList>
    </citation>
    <scope>IDENTIFICATION</scope>
</reference>
<dbReference type="WBParaSite" id="ACAC_0000000201-mRNA-1">
    <property type="protein sequence ID" value="ACAC_0000000201-mRNA-1"/>
    <property type="gene ID" value="ACAC_0000000201"/>
</dbReference>
<proteinExistence type="predicted"/>
<evidence type="ECO:0000313" key="3">
    <source>
        <dbReference type="WBParaSite" id="ACAC_0000000201-mRNA-1"/>
    </source>
</evidence>
<evidence type="ECO:0000256" key="1">
    <source>
        <dbReference type="SAM" id="MobiDB-lite"/>
    </source>
</evidence>
<keyword evidence="2" id="KW-1185">Reference proteome</keyword>
<sequence length="225" mass="24698">MLRSLCGCRMNKVDDKSDVVIRDYRDTVFIYTSSNVLRRSLLGALFTAFENANLKATEMLMLKPSQDVVKKSAMLKKSGRTSSHADELCVVSMWRGEDVFKHALNAVVQFCNTYAFVRGVDIVMTDSTKTTRREGELWIEPLASSLLPPITSANEETAPTGDAPNPENNTATPADVVDVPVIIDTGHDADRMVLVRESSTADTLPVDDDKPPSPQVPEPSPLNNT</sequence>
<dbReference type="Proteomes" id="UP000035642">
    <property type="component" value="Unassembled WGS sequence"/>
</dbReference>
<accession>A0A0K0CSP0</accession>
<reference evidence="2" key="1">
    <citation type="submission" date="2012-09" db="EMBL/GenBank/DDBJ databases">
        <authorList>
            <person name="Martin A.A."/>
        </authorList>
    </citation>
    <scope>NUCLEOTIDE SEQUENCE</scope>
</reference>
<evidence type="ECO:0000313" key="2">
    <source>
        <dbReference type="Proteomes" id="UP000035642"/>
    </source>
</evidence>
<name>A0A0K0CSP0_ANGCA</name>
<protein>
    <submittedName>
        <fullName evidence="3">THUMP domain-containing protein</fullName>
    </submittedName>
</protein>
<organism evidence="2 3">
    <name type="scientific">Angiostrongylus cantonensis</name>
    <name type="common">Rat lungworm</name>
    <dbReference type="NCBI Taxonomy" id="6313"/>
    <lineage>
        <taxon>Eukaryota</taxon>
        <taxon>Metazoa</taxon>
        <taxon>Ecdysozoa</taxon>
        <taxon>Nematoda</taxon>
        <taxon>Chromadorea</taxon>
        <taxon>Rhabditida</taxon>
        <taxon>Rhabditina</taxon>
        <taxon>Rhabditomorpha</taxon>
        <taxon>Strongyloidea</taxon>
        <taxon>Metastrongylidae</taxon>
        <taxon>Angiostrongylus</taxon>
    </lineage>
</organism>
<feature type="compositionally biased region" description="Basic and acidic residues" evidence="1">
    <location>
        <begin position="185"/>
        <end position="194"/>
    </location>
</feature>